<dbReference type="Proteomes" id="UP000504606">
    <property type="component" value="Unplaced"/>
</dbReference>
<dbReference type="AlphaFoldDB" id="A0A9C6TPJ7"/>
<evidence type="ECO:0000259" key="10">
    <source>
        <dbReference type="PROSITE" id="PS50262"/>
    </source>
</evidence>
<evidence type="ECO:0000256" key="8">
    <source>
        <dbReference type="ARBA" id="ARBA00023224"/>
    </source>
</evidence>
<proteinExistence type="predicted"/>
<keyword evidence="4 9" id="KW-1133">Transmembrane helix</keyword>
<evidence type="ECO:0000256" key="1">
    <source>
        <dbReference type="ARBA" id="ARBA00004651"/>
    </source>
</evidence>
<feature type="transmembrane region" description="Helical" evidence="9">
    <location>
        <begin position="373"/>
        <end position="394"/>
    </location>
</feature>
<dbReference type="GO" id="GO:0016500">
    <property type="term" value="F:protein-hormone receptor activity"/>
    <property type="evidence" value="ECO:0007669"/>
    <property type="project" value="InterPro"/>
</dbReference>
<dbReference type="InterPro" id="IPR032675">
    <property type="entry name" value="LRR_dom_sf"/>
</dbReference>
<dbReference type="Pfam" id="PF13855">
    <property type="entry name" value="LRR_8"/>
    <property type="match status" value="1"/>
</dbReference>
<name>A0A9C6TPJ7_FRAOC</name>
<keyword evidence="6 9" id="KW-0472">Membrane</keyword>
<evidence type="ECO:0000256" key="7">
    <source>
        <dbReference type="ARBA" id="ARBA00023170"/>
    </source>
</evidence>
<dbReference type="Gene3D" id="3.80.10.10">
    <property type="entry name" value="Ribonuclease Inhibitor"/>
    <property type="match status" value="2"/>
</dbReference>
<dbReference type="InterPro" id="IPR002131">
    <property type="entry name" value="Gphrmn_rcpt_fam"/>
</dbReference>
<organism evidence="11 12">
    <name type="scientific">Frankliniella occidentalis</name>
    <name type="common">Western flower thrips</name>
    <name type="synonym">Euthrips occidentalis</name>
    <dbReference type="NCBI Taxonomy" id="133901"/>
    <lineage>
        <taxon>Eukaryota</taxon>
        <taxon>Metazoa</taxon>
        <taxon>Ecdysozoa</taxon>
        <taxon>Arthropoda</taxon>
        <taxon>Hexapoda</taxon>
        <taxon>Insecta</taxon>
        <taxon>Pterygota</taxon>
        <taxon>Neoptera</taxon>
        <taxon>Paraneoptera</taxon>
        <taxon>Thysanoptera</taxon>
        <taxon>Terebrantia</taxon>
        <taxon>Thripoidea</taxon>
        <taxon>Thripidae</taxon>
        <taxon>Frankliniella</taxon>
    </lineage>
</organism>
<keyword evidence="11" id="KW-1185">Reference proteome</keyword>
<dbReference type="GO" id="GO:0008528">
    <property type="term" value="F:G protein-coupled peptide receptor activity"/>
    <property type="evidence" value="ECO:0007669"/>
    <property type="project" value="TreeGrafter"/>
</dbReference>
<dbReference type="PROSITE" id="PS50262">
    <property type="entry name" value="G_PROTEIN_RECEP_F1_2"/>
    <property type="match status" value="1"/>
</dbReference>
<protein>
    <submittedName>
        <fullName evidence="12">Follicle-stimulating hormone receptor-like</fullName>
    </submittedName>
</protein>
<dbReference type="KEGG" id="foc:113211380"/>
<dbReference type="GO" id="GO:0005886">
    <property type="term" value="C:plasma membrane"/>
    <property type="evidence" value="ECO:0007669"/>
    <property type="project" value="UniProtKB-SubCell"/>
</dbReference>
<sequence length="413" mass="45984">MHALDPRQRHGCGCDGEKTPSWADGASLNCSCSGLQLLSIPPALSDRPIRSLLVQSAGMQILKSSDLNCCRRDLQELTLEDLKNLTHVENGILQDMSQLRSLAMYRLTSLNDIPKEVFETHLPRLRILRIIHSGIRRIPPLNLLGDQILEMVSLKGNANLRFLHPDAFQGIDSLRRLDLSRTAITRLPTRGLENLEHLLLQDTHLLKVFPAAFHFKALQAANLTYPYHCCCAFSHPAAHRPEEYASYQEKLREVQARCSELNTSQVMLPGHRRPRGTGWEDLLLQDADETFHQDNVTLLPGVLEAVCGDLARPRPPVSCSPAPDAFSPCEDLMGNWLLRLAVWLVSVAALLGNGAVLVVLLSPRRRLSVPRFLMCHLAAADLAMGAYLLMLAVMDAVSVGSYFNYAIDWQNGE</sequence>
<gene>
    <name evidence="12" type="primary">LOC113211380</name>
</gene>
<dbReference type="RefSeq" id="XP_052120266.1">
    <property type="nucleotide sequence ID" value="XM_052264306.1"/>
</dbReference>
<dbReference type="PANTHER" id="PTHR24372">
    <property type="entry name" value="GLYCOPROTEIN HORMONE RECEPTOR"/>
    <property type="match status" value="1"/>
</dbReference>
<keyword evidence="3 9" id="KW-0812">Transmembrane</keyword>
<dbReference type="PRINTS" id="PR00373">
    <property type="entry name" value="GLYCHORMONER"/>
</dbReference>
<evidence type="ECO:0000256" key="4">
    <source>
        <dbReference type="ARBA" id="ARBA00022989"/>
    </source>
</evidence>
<dbReference type="GO" id="GO:0007189">
    <property type="term" value="P:adenylate cyclase-activating G protein-coupled receptor signaling pathway"/>
    <property type="evidence" value="ECO:0007669"/>
    <property type="project" value="TreeGrafter"/>
</dbReference>
<evidence type="ECO:0000256" key="9">
    <source>
        <dbReference type="SAM" id="Phobius"/>
    </source>
</evidence>
<evidence type="ECO:0000256" key="5">
    <source>
        <dbReference type="ARBA" id="ARBA00023040"/>
    </source>
</evidence>
<comment type="subcellular location">
    <subcellularLocation>
        <location evidence="1">Cell membrane</location>
        <topology evidence="1">Multi-pass membrane protein</topology>
    </subcellularLocation>
</comment>
<dbReference type="InterPro" id="IPR017452">
    <property type="entry name" value="GPCR_Rhodpsn_7TM"/>
</dbReference>
<dbReference type="GO" id="GO:0009755">
    <property type="term" value="P:hormone-mediated signaling pathway"/>
    <property type="evidence" value="ECO:0007669"/>
    <property type="project" value="TreeGrafter"/>
</dbReference>
<accession>A0A9C6TPJ7</accession>
<dbReference type="SUPFAM" id="SSF81321">
    <property type="entry name" value="Family A G protein-coupled receptor-like"/>
    <property type="match status" value="1"/>
</dbReference>
<keyword evidence="2" id="KW-1003">Cell membrane</keyword>
<evidence type="ECO:0000256" key="3">
    <source>
        <dbReference type="ARBA" id="ARBA00022692"/>
    </source>
</evidence>
<keyword evidence="5" id="KW-0297">G-protein coupled receptor</keyword>
<dbReference type="GeneID" id="113211380"/>
<dbReference type="Gene3D" id="1.20.1070.10">
    <property type="entry name" value="Rhodopsin 7-helix transmembrane proteins"/>
    <property type="match status" value="1"/>
</dbReference>
<reference evidence="12" key="1">
    <citation type="submission" date="2025-08" db="UniProtKB">
        <authorList>
            <consortium name="RefSeq"/>
        </authorList>
    </citation>
    <scope>IDENTIFICATION</scope>
    <source>
        <tissue evidence="12">Whole organism</tissue>
    </source>
</reference>
<dbReference type="PANTHER" id="PTHR24372:SF74">
    <property type="entry name" value="LP13728P"/>
    <property type="match status" value="1"/>
</dbReference>
<evidence type="ECO:0000313" key="12">
    <source>
        <dbReference type="RefSeq" id="XP_052120266.1"/>
    </source>
</evidence>
<dbReference type="InterPro" id="IPR001611">
    <property type="entry name" value="Leu-rich_rpt"/>
</dbReference>
<keyword evidence="8" id="KW-0807">Transducer</keyword>
<evidence type="ECO:0000256" key="6">
    <source>
        <dbReference type="ARBA" id="ARBA00023136"/>
    </source>
</evidence>
<evidence type="ECO:0000256" key="2">
    <source>
        <dbReference type="ARBA" id="ARBA00022475"/>
    </source>
</evidence>
<evidence type="ECO:0000313" key="11">
    <source>
        <dbReference type="Proteomes" id="UP000504606"/>
    </source>
</evidence>
<keyword evidence="7" id="KW-0675">Receptor</keyword>
<dbReference type="OrthoDB" id="5981530at2759"/>
<feature type="transmembrane region" description="Helical" evidence="9">
    <location>
        <begin position="336"/>
        <end position="361"/>
    </location>
</feature>
<dbReference type="SUPFAM" id="SSF52058">
    <property type="entry name" value="L domain-like"/>
    <property type="match status" value="1"/>
</dbReference>
<feature type="domain" description="G-protein coupled receptors family 1 profile" evidence="10">
    <location>
        <begin position="352"/>
        <end position="413"/>
    </location>
</feature>